<proteinExistence type="predicted"/>
<keyword evidence="3" id="KW-1185">Reference proteome</keyword>
<evidence type="ECO:0000313" key="3">
    <source>
        <dbReference type="Proteomes" id="UP000800235"/>
    </source>
</evidence>
<dbReference type="Proteomes" id="UP000800235">
    <property type="component" value="Unassembled WGS sequence"/>
</dbReference>
<accession>A0A9P4TR97</accession>
<feature type="compositionally biased region" description="Basic and acidic residues" evidence="1">
    <location>
        <begin position="13"/>
        <end position="24"/>
    </location>
</feature>
<protein>
    <submittedName>
        <fullName evidence="2">Uncharacterized protein</fullName>
    </submittedName>
</protein>
<feature type="region of interest" description="Disordered" evidence="1">
    <location>
        <begin position="1"/>
        <end position="97"/>
    </location>
</feature>
<dbReference type="AlphaFoldDB" id="A0A9P4TR97"/>
<feature type="compositionally biased region" description="Pro residues" evidence="1">
    <location>
        <begin position="46"/>
        <end position="56"/>
    </location>
</feature>
<feature type="region of interest" description="Disordered" evidence="1">
    <location>
        <begin position="135"/>
        <end position="188"/>
    </location>
</feature>
<name>A0A9P4TR97_9PEZI</name>
<gene>
    <name evidence="2" type="ORF">EJ08DRAFT_703825</name>
</gene>
<reference evidence="2" key="1">
    <citation type="journal article" date="2020" name="Stud. Mycol.">
        <title>101 Dothideomycetes genomes: a test case for predicting lifestyles and emergence of pathogens.</title>
        <authorList>
            <person name="Haridas S."/>
            <person name="Albert R."/>
            <person name="Binder M."/>
            <person name="Bloem J."/>
            <person name="Labutti K."/>
            <person name="Salamov A."/>
            <person name="Andreopoulos B."/>
            <person name="Baker S."/>
            <person name="Barry K."/>
            <person name="Bills G."/>
            <person name="Bluhm B."/>
            <person name="Cannon C."/>
            <person name="Castanera R."/>
            <person name="Culley D."/>
            <person name="Daum C."/>
            <person name="Ezra D."/>
            <person name="Gonzalez J."/>
            <person name="Henrissat B."/>
            <person name="Kuo A."/>
            <person name="Liang C."/>
            <person name="Lipzen A."/>
            <person name="Lutzoni F."/>
            <person name="Magnuson J."/>
            <person name="Mondo S."/>
            <person name="Nolan M."/>
            <person name="Ohm R."/>
            <person name="Pangilinan J."/>
            <person name="Park H.-J."/>
            <person name="Ramirez L."/>
            <person name="Alfaro M."/>
            <person name="Sun H."/>
            <person name="Tritt A."/>
            <person name="Yoshinaga Y."/>
            <person name="Zwiers L.-H."/>
            <person name="Turgeon B."/>
            <person name="Goodwin S."/>
            <person name="Spatafora J."/>
            <person name="Crous P."/>
            <person name="Grigoriev I."/>
        </authorList>
    </citation>
    <scope>NUCLEOTIDE SEQUENCE</scope>
    <source>
        <strain evidence="2">CBS 130266</strain>
    </source>
</reference>
<evidence type="ECO:0000313" key="2">
    <source>
        <dbReference type="EMBL" id="KAF2415680.1"/>
    </source>
</evidence>
<feature type="region of interest" description="Disordered" evidence="1">
    <location>
        <begin position="677"/>
        <end position="799"/>
    </location>
</feature>
<organism evidence="2 3">
    <name type="scientific">Tothia fuscella</name>
    <dbReference type="NCBI Taxonomy" id="1048955"/>
    <lineage>
        <taxon>Eukaryota</taxon>
        <taxon>Fungi</taxon>
        <taxon>Dikarya</taxon>
        <taxon>Ascomycota</taxon>
        <taxon>Pezizomycotina</taxon>
        <taxon>Dothideomycetes</taxon>
        <taxon>Pleosporomycetidae</taxon>
        <taxon>Venturiales</taxon>
        <taxon>Cylindrosympodiaceae</taxon>
        <taxon>Tothia</taxon>
    </lineage>
</organism>
<feature type="compositionally biased region" description="Basic and acidic residues" evidence="1">
    <location>
        <begin position="735"/>
        <end position="762"/>
    </location>
</feature>
<sequence>MEDAASPSPENGNHGELESNDRVHSSLASSPLSSPPSSSPFSCPRTPGPGSPPATPLVPRGIILNDPTPDVPAPHVDAPQSRPRIPGLPPIGTFSVTPEFAPFRSVESTRSDRRALSPLDFVVSDSVDEDIDLLSLGRTSRHSASDDEGIDLSSVGHPAQQSEDHEHSSSTPLTQARRDSSHGEPHSATSVNAVARLFEPNAPARSWAYQILEAQGQTLAPPERPLYPFEQDLRSRPNASGGHGLQGRVLAPAKTPQDSTPNVPAIIRRPRNTPRNVPFAPTPALAGPSRPLAAPPTPALPNEYVVPRANGGPNHPEDYTSFLPSERNLCECNLPEILGRLFVKSTKNLRIRPLNPVRISKVSGRTLRNVDIPERIFSYPEEVLLLFWMTKATVRDVVDRMVGYHHVDEDDKNKEKSVLKDGELSKHQMTKLTRRIGTRAMRARYRFGIPAPGLSPFIPRKQGVSKEDYKNEITDMTKNIMGKLRTSEQWLRNSAWAIRGGRMVLERPAGCQCPVCQEGWPEVSFEAGSEVALTKEMQEVFRQVRPGEQIPTPGNPVVTFISSPQQSPAPDELQLMPTTANTSRPPNSSINVTLAAHGGPSGGRRWIIDVPANHANTSQPTAQLVRVENASPAPNTTPKQMTYDLFWKKCGFTRPPTREYALGTSTTQQDIQRAEHVAQPNNADSSARNHSSNFLGKRKRSETRQSGTNHEASTSSALVLLPLQQQENIASVTGEGEHEAGDKSSQERPIKKAKTQDNKAEEATTNTGEALSNEGAEEQNHVAIDEDDVMEDQESKADG</sequence>
<evidence type="ECO:0000256" key="1">
    <source>
        <dbReference type="SAM" id="MobiDB-lite"/>
    </source>
</evidence>
<feature type="region of interest" description="Disordered" evidence="1">
    <location>
        <begin position="221"/>
        <end position="292"/>
    </location>
</feature>
<feature type="compositionally biased region" description="Basic and acidic residues" evidence="1">
    <location>
        <begin position="176"/>
        <end position="185"/>
    </location>
</feature>
<feature type="compositionally biased region" description="Polar residues" evidence="1">
    <location>
        <begin position="704"/>
        <end position="731"/>
    </location>
</feature>
<dbReference type="EMBL" id="MU007186">
    <property type="protein sequence ID" value="KAF2415680.1"/>
    <property type="molecule type" value="Genomic_DNA"/>
</dbReference>
<feature type="compositionally biased region" description="Polar residues" evidence="1">
    <location>
        <begin position="679"/>
        <end position="694"/>
    </location>
</feature>
<dbReference type="OrthoDB" id="10688416at2759"/>
<comment type="caution">
    <text evidence="2">The sequence shown here is derived from an EMBL/GenBank/DDBJ whole genome shotgun (WGS) entry which is preliminary data.</text>
</comment>